<dbReference type="InterPro" id="IPR010441">
    <property type="entry name" value="CH_2"/>
</dbReference>
<feature type="region of interest" description="Disordered" evidence="1">
    <location>
        <begin position="29"/>
        <end position="59"/>
    </location>
</feature>
<sequence length="286" mass="32415">MDRELNEEELQALYAWIDRISLTRPKRHITRDFSDGGNGRVSTGVGGQGQDQDQDQDQDQSLMAAEVVKYFFPKLVDLHNYIPANSTPQKLSNWNLLNRQDITRIMNIHLLLCIENAKVFSKLNFHVPEDTVKRIVLSTAGVIEPVLSALREKIDKKLEQPTDNILDLEYYEARNQEKPHTERHQTEAMRVTQTAGEMLKDEKSRMKNGKPQQTAQSYPDMDPSLRLVLLEKEKAVLALQETVESGVVAPRRQSVLVCPGVVFDPDPSVGGEQQETGDLLSRIKIS</sequence>
<evidence type="ECO:0000313" key="3">
    <source>
        <dbReference type="EMBL" id="TNN58318.1"/>
    </source>
</evidence>
<dbReference type="Proteomes" id="UP000314294">
    <property type="component" value="Unassembled WGS sequence"/>
</dbReference>
<keyword evidence="3" id="KW-0966">Cell projection</keyword>
<accession>A0A4Z2GXK5</accession>
<proteinExistence type="predicted"/>
<feature type="region of interest" description="Disordered" evidence="1">
    <location>
        <begin position="267"/>
        <end position="286"/>
    </location>
</feature>
<dbReference type="EMBL" id="SRLO01000382">
    <property type="protein sequence ID" value="TNN58318.1"/>
    <property type="molecule type" value="Genomic_DNA"/>
</dbReference>
<gene>
    <name evidence="3" type="primary">spef1</name>
    <name evidence="3" type="ORF">EYF80_031440</name>
</gene>
<feature type="domain" description="CH-like" evidence="2">
    <location>
        <begin position="57"/>
        <end position="104"/>
    </location>
</feature>
<dbReference type="AlphaFoldDB" id="A0A4Z2GXK5"/>
<dbReference type="InterPro" id="IPR052111">
    <property type="entry name" value="Spermatogenesis_Ciliary_MAP"/>
</dbReference>
<dbReference type="InterPro" id="IPR036872">
    <property type="entry name" value="CH_dom_sf"/>
</dbReference>
<keyword evidence="4" id="KW-1185">Reference proteome</keyword>
<dbReference type="PANTHER" id="PTHR12509:SF9">
    <property type="entry name" value="SPERM FLAGELLAR PROTEIN 1 ISOFORM X1"/>
    <property type="match status" value="1"/>
</dbReference>
<feature type="compositionally biased region" description="Gly residues" evidence="1">
    <location>
        <begin position="36"/>
        <end position="49"/>
    </location>
</feature>
<evidence type="ECO:0000313" key="4">
    <source>
        <dbReference type="Proteomes" id="UP000314294"/>
    </source>
</evidence>
<evidence type="ECO:0000259" key="2">
    <source>
        <dbReference type="Pfam" id="PF06294"/>
    </source>
</evidence>
<organism evidence="3 4">
    <name type="scientific">Liparis tanakae</name>
    <name type="common">Tanaka's snailfish</name>
    <dbReference type="NCBI Taxonomy" id="230148"/>
    <lineage>
        <taxon>Eukaryota</taxon>
        <taxon>Metazoa</taxon>
        <taxon>Chordata</taxon>
        <taxon>Craniata</taxon>
        <taxon>Vertebrata</taxon>
        <taxon>Euteleostomi</taxon>
        <taxon>Actinopterygii</taxon>
        <taxon>Neopterygii</taxon>
        <taxon>Teleostei</taxon>
        <taxon>Neoteleostei</taxon>
        <taxon>Acanthomorphata</taxon>
        <taxon>Eupercaria</taxon>
        <taxon>Perciformes</taxon>
        <taxon>Cottioidei</taxon>
        <taxon>Cottales</taxon>
        <taxon>Liparidae</taxon>
        <taxon>Liparis</taxon>
    </lineage>
</organism>
<dbReference type="Pfam" id="PF06294">
    <property type="entry name" value="CH_2"/>
    <property type="match status" value="1"/>
</dbReference>
<dbReference type="OrthoDB" id="193300at2759"/>
<keyword evidence="3" id="KW-0969">Cilium</keyword>
<evidence type="ECO:0000256" key="1">
    <source>
        <dbReference type="SAM" id="MobiDB-lite"/>
    </source>
</evidence>
<comment type="caution">
    <text evidence="3">The sequence shown here is derived from an EMBL/GenBank/DDBJ whole genome shotgun (WGS) entry which is preliminary data.</text>
</comment>
<dbReference type="GO" id="GO:0051493">
    <property type="term" value="P:regulation of cytoskeleton organization"/>
    <property type="evidence" value="ECO:0007669"/>
    <property type="project" value="TreeGrafter"/>
</dbReference>
<dbReference type="Gene3D" id="1.10.418.10">
    <property type="entry name" value="Calponin-like domain"/>
    <property type="match status" value="2"/>
</dbReference>
<dbReference type="GO" id="GO:0005930">
    <property type="term" value="C:axoneme"/>
    <property type="evidence" value="ECO:0007669"/>
    <property type="project" value="TreeGrafter"/>
</dbReference>
<keyword evidence="3" id="KW-0282">Flagellum</keyword>
<name>A0A4Z2GXK5_9TELE</name>
<reference evidence="3 4" key="1">
    <citation type="submission" date="2019-03" db="EMBL/GenBank/DDBJ databases">
        <title>First draft genome of Liparis tanakae, snailfish: a comprehensive survey of snailfish specific genes.</title>
        <authorList>
            <person name="Kim W."/>
            <person name="Song I."/>
            <person name="Jeong J.-H."/>
            <person name="Kim D."/>
            <person name="Kim S."/>
            <person name="Ryu S."/>
            <person name="Song J.Y."/>
            <person name="Lee S.K."/>
        </authorList>
    </citation>
    <scope>NUCLEOTIDE SEQUENCE [LARGE SCALE GENOMIC DNA]</scope>
    <source>
        <tissue evidence="3">Muscle</tissue>
    </source>
</reference>
<protein>
    <submittedName>
        <fullName evidence="3">Sperm flagellar protein 1</fullName>
    </submittedName>
</protein>
<dbReference type="PANTHER" id="PTHR12509">
    <property type="entry name" value="SPERMATOGENESIS-ASSOCIATED 4-RELATED"/>
    <property type="match status" value="1"/>
</dbReference>
<dbReference type="GO" id="GO:0008017">
    <property type="term" value="F:microtubule binding"/>
    <property type="evidence" value="ECO:0007669"/>
    <property type="project" value="TreeGrafter"/>
</dbReference>